<geneLocation type="plasmid" evidence="2 4">
    <name>cp32-5</name>
</geneLocation>
<keyword evidence="2" id="KW-0614">Plasmid</keyword>
<evidence type="ECO:0000313" key="2">
    <source>
        <dbReference type="EMBL" id="AZA27379.1"/>
    </source>
</evidence>
<evidence type="ECO:0000313" key="3">
    <source>
        <dbReference type="Proteomes" id="UP000002276"/>
    </source>
</evidence>
<gene>
    <name evidence="1" type="ordered locus">BGP072</name>
    <name evidence="2" type="ORF">DB299_06000</name>
</gene>
<reference evidence="4" key="4">
    <citation type="submission" date="2018-04" db="EMBL/GenBank/DDBJ databases">
        <title>Whole Genome Assembly of Borrelia bavariensis PBi.</title>
        <authorList>
            <person name="Margos G."/>
        </authorList>
    </citation>
    <scope>NUCLEOTIDE SEQUENCE [LARGE SCALE GENOMIC DNA]</scope>
    <source>
        <strain evidence="4">PBi</strain>
        <plasmid evidence="4">cp32-5</plasmid>
    </source>
</reference>
<dbReference type="EMBL" id="CP028880">
    <property type="protein sequence ID" value="AZA27379.1"/>
    <property type="molecule type" value="Genomic_DNA"/>
</dbReference>
<reference evidence="1" key="1">
    <citation type="journal article" date="2004" name="Nucleic Acids Res.">
        <title>Comparative analysis of the Borrelia garinii genome.</title>
        <authorList>
            <person name="Glockner G."/>
            <person name="Lehmann R."/>
            <person name="Romualdi A."/>
            <person name="Pradella S."/>
            <person name="Schulte-Spechtel U."/>
            <person name="Schilhabel M."/>
            <person name="Wilske B."/>
            <person name="Suhnel J."/>
            <person name="Platzer M."/>
        </authorList>
    </citation>
    <scope>NUCLEOTIDE SEQUENCE [LARGE SCALE GENOMIC DNA]</scope>
    <source>
        <strain>ATCC BAA-2496 / DSM 23469 / PBi</strain>
        <strain evidence="1">PBi</strain>
        <plasmid>5</plasmid>
    </source>
</reference>
<reference evidence="2" key="3">
    <citation type="journal article" date="2018" name="PLoS ONE">
        <title>The genus Borrelia reloaded.</title>
        <authorList>
            <person name="Margos G."/>
            <person name="Gofton A."/>
            <person name="Wibberg D."/>
            <person name="Dangel A."/>
            <person name="Marosevic D."/>
            <person name="Loh S.M."/>
            <person name="Oskam C."/>
            <person name="Fingerle V."/>
        </authorList>
    </citation>
    <scope>NUCLEOTIDE SEQUENCE</scope>
    <source>
        <strain evidence="2">PBi</strain>
    </source>
</reference>
<organism evidence="1">
    <name type="scientific">Borrelia garinii subsp. bavariensis (strain ATCC BAA-2496 / DSM 23469 / PBi)</name>
    <name type="common">Borreliella bavariensis</name>
    <dbReference type="NCBI Taxonomy" id="290434"/>
    <lineage>
        <taxon>Bacteria</taxon>
        <taxon>Pseudomonadati</taxon>
        <taxon>Spirochaetota</taxon>
        <taxon>Spirochaetia</taxon>
        <taxon>Spirochaetales</taxon>
        <taxon>Borreliaceae</taxon>
        <taxon>Borreliella</taxon>
    </lineage>
</organism>
<dbReference type="InterPro" id="IPR007800">
    <property type="entry name" value="DUF693"/>
</dbReference>
<dbReference type="Pfam" id="PF05113">
    <property type="entry name" value="DUF693"/>
    <property type="match status" value="1"/>
</dbReference>
<sequence length="329" mass="37503">MLVNYDFRTVLLSYDFKIEFYDVDKSKKSTDGIPFPEETPKIIINTQHGIHVDISISNVYSNIHTISSKQAKIVLWNLPLDFNDHIKFGDIVKIHYKKFAHEKKFDFIMAGTLGTPMSTDYPGGDFSVELDVRLLTKSNFFNRKLEGKEGKSFKGKTVQEAIESVFPNRNIIRMDEKDRLKVIDKNIYATTPKEFIDKIKGVYVHNVIADIGTGLKGNDCNIIFTNYKKGGGNVHYEALEDYGLEFIPQQEITLGTTFKINLIFWNAKTFYTHKLNVGDKVSFIDGLGKMIKTTIKETSASLSNTGECSLILKLEDDSNRKRKKQKGLE</sequence>
<dbReference type="AlphaFoldDB" id="A0A7I6GXC7"/>
<evidence type="ECO:0000313" key="1">
    <source>
        <dbReference type="EMBL" id="AAU85922.1"/>
    </source>
</evidence>
<dbReference type="EMBL" id="AY722919">
    <property type="protein sequence ID" value="AAU85922.1"/>
    <property type="molecule type" value="Genomic_DNA"/>
</dbReference>
<name>A0A7I6GXC7_BORGP</name>
<accession>A0A7I6GXC7</accession>
<dbReference type="RefSeq" id="WP_123772098.1">
    <property type="nucleotide sequence ID" value="NZ_CP028880.1"/>
</dbReference>
<evidence type="ECO:0000313" key="4">
    <source>
        <dbReference type="Proteomes" id="UP000274630"/>
    </source>
</evidence>
<keyword evidence="4" id="KW-1185">Reference proteome</keyword>
<geneLocation type="plasmid" evidence="3">
    <name>5</name>
</geneLocation>
<protein>
    <submittedName>
        <fullName evidence="1">Uncharacterized protein</fullName>
    </submittedName>
</protein>
<reference evidence="1" key="2">
    <citation type="submission" date="2004-09" db="EMBL/GenBank/DDBJ databases">
        <authorList>
            <person name="Gloeckner G."/>
            <person name="Schilhabel M."/>
            <person name="Lehmann R."/>
            <person name="Platzer M."/>
        </authorList>
    </citation>
    <scope>NUCLEOTIDE SEQUENCE</scope>
    <source>
        <strain evidence="1">PBi</strain>
    </source>
</reference>
<proteinExistence type="predicted"/>
<dbReference type="Proteomes" id="UP000274630">
    <property type="component" value="Plasmid cp32-5"/>
</dbReference>